<dbReference type="EMBL" id="HACG01006913">
    <property type="protein sequence ID" value="CEK53778.1"/>
    <property type="molecule type" value="Transcribed_RNA"/>
</dbReference>
<reference evidence="1" key="1">
    <citation type="submission" date="2014-12" db="EMBL/GenBank/DDBJ databases">
        <title>Insight into the proteome of Arion vulgaris.</title>
        <authorList>
            <person name="Aradska J."/>
            <person name="Bulat T."/>
            <person name="Smidak R."/>
            <person name="Sarate P."/>
            <person name="Gangsoo J."/>
            <person name="Sialana F."/>
            <person name="Bilban M."/>
            <person name="Lubec G."/>
        </authorList>
    </citation>
    <scope>NUCLEOTIDE SEQUENCE</scope>
    <source>
        <tissue evidence="1">Skin</tissue>
    </source>
</reference>
<proteinExistence type="predicted"/>
<protein>
    <submittedName>
        <fullName evidence="1">Uncharacterized protein</fullName>
    </submittedName>
</protein>
<evidence type="ECO:0000313" key="1">
    <source>
        <dbReference type="EMBL" id="CEK53778.1"/>
    </source>
</evidence>
<name>A0A0B6YCB4_9EUPU</name>
<accession>A0A0B6YCB4</accession>
<dbReference type="AlphaFoldDB" id="A0A0B6YCB4"/>
<sequence>MNPLITNYHSNDDVCTDGCVCVYIMVRILASASGRVIIDQDREYRIATSSIRMKVDAVVHQ</sequence>
<organism evidence="1">
    <name type="scientific">Arion vulgaris</name>
    <dbReference type="NCBI Taxonomy" id="1028688"/>
    <lineage>
        <taxon>Eukaryota</taxon>
        <taxon>Metazoa</taxon>
        <taxon>Spiralia</taxon>
        <taxon>Lophotrochozoa</taxon>
        <taxon>Mollusca</taxon>
        <taxon>Gastropoda</taxon>
        <taxon>Heterobranchia</taxon>
        <taxon>Euthyneura</taxon>
        <taxon>Panpulmonata</taxon>
        <taxon>Eupulmonata</taxon>
        <taxon>Stylommatophora</taxon>
        <taxon>Helicina</taxon>
        <taxon>Arionoidea</taxon>
        <taxon>Arionidae</taxon>
        <taxon>Arion</taxon>
    </lineage>
</organism>
<gene>
    <name evidence="1" type="primary">ORF21216</name>
</gene>